<keyword evidence="2" id="KW-1185">Reference proteome</keyword>
<name>A0A7T8GQV6_CALRO</name>
<feature type="non-terminal residue" evidence="1">
    <location>
        <position position="85"/>
    </location>
</feature>
<organism evidence="1 2">
    <name type="scientific">Caligus rogercresseyi</name>
    <name type="common">Sea louse</name>
    <dbReference type="NCBI Taxonomy" id="217165"/>
    <lineage>
        <taxon>Eukaryota</taxon>
        <taxon>Metazoa</taxon>
        <taxon>Ecdysozoa</taxon>
        <taxon>Arthropoda</taxon>
        <taxon>Crustacea</taxon>
        <taxon>Multicrustacea</taxon>
        <taxon>Hexanauplia</taxon>
        <taxon>Copepoda</taxon>
        <taxon>Siphonostomatoida</taxon>
        <taxon>Caligidae</taxon>
        <taxon>Caligus</taxon>
    </lineage>
</organism>
<evidence type="ECO:0000313" key="2">
    <source>
        <dbReference type="Proteomes" id="UP000595437"/>
    </source>
</evidence>
<dbReference type="AlphaFoldDB" id="A0A7T8GQV6"/>
<dbReference type="Proteomes" id="UP000595437">
    <property type="component" value="Chromosome 15"/>
</dbReference>
<sequence length="85" mass="9819">YTRLYTKDKYERPFDQEEFLRKASELLREAETSSCPEAQESLLEEGGGNLLISEDSQLAQEFRDLEILAFDTIQRRTRVANSASN</sequence>
<evidence type="ECO:0000313" key="1">
    <source>
        <dbReference type="EMBL" id="QQP36184.1"/>
    </source>
</evidence>
<reference evidence="2" key="1">
    <citation type="submission" date="2021-01" db="EMBL/GenBank/DDBJ databases">
        <title>Caligus Genome Assembly.</title>
        <authorList>
            <person name="Gallardo-Escarate C."/>
        </authorList>
    </citation>
    <scope>NUCLEOTIDE SEQUENCE [LARGE SCALE GENOMIC DNA]</scope>
</reference>
<protein>
    <submittedName>
        <fullName evidence="1">Protein tyrosine phosphatase_ receptor type_ C</fullName>
    </submittedName>
</protein>
<feature type="non-terminal residue" evidence="1">
    <location>
        <position position="1"/>
    </location>
</feature>
<keyword evidence="1" id="KW-0675">Receptor</keyword>
<proteinExistence type="predicted"/>
<accession>A0A7T8GQV6</accession>
<dbReference type="EMBL" id="CP045904">
    <property type="protein sequence ID" value="QQP36184.1"/>
    <property type="molecule type" value="Genomic_DNA"/>
</dbReference>
<gene>
    <name evidence="1" type="ORF">FKW44_021200</name>
</gene>